<evidence type="ECO:0000259" key="6">
    <source>
        <dbReference type="PROSITE" id="PS51192"/>
    </source>
</evidence>
<dbReference type="GO" id="GO:0000724">
    <property type="term" value="P:double-strand break repair via homologous recombination"/>
    <property type="evidence" value="ECO:0007669"/>
    <property type="project" value="TreeGrafter"/>
</dbReference>
<keyword evidence="8" id="KW-1185">Reference proteome</keyword>
<evidence type="ECO:0000256" key="3">
    <source>
        <dbReference type="ARBA" id="ARBA00023235"/>
    </source>
</evidence>
<keyword evidence="2" id="KW-0238">DNA-binding</keyword>
<evidence type="ECO:0000256" key="5">
    <source>
        <dbReference type="ARBA" id="ARBA00034808"/>
    </source>
</evidence>
<organism evidence="7 8">
    <name type="scientific">Hirsutella minnesotensis 3608</name>
    <dbReference type="NCBI Taxonomy" id="1043627"/>
    <lineage>
        <taxon>Eukaryota</taxon>
        <taxon>Fungi</taxon>
        <taxon>Dikarya</taxon>
        <taxon>Ascomycota</taxon>
        <taxon>Pezizomycotina</taxon>
        <taxon>Sordariomycetes</taxon>
        <taxon>Hypocreomycetidae</taxon>
        <taxon>Hypocreales</taxon>
        <taxon>Ophiocordycipitaceae</taxon>
        <taxon>Hirsutella</taxon>
    </lineage>
</organism>
<dbReference type="SMART" id="SM00487">
    <property type="entry name" value="DEXDc"/>
    <property type="match status" value="1"/>
</dbReference>
<dbReference type="GO" id="GO:0043138">
    <property type="term" value="F:3'-5' DNA helicase activity"/>
    <property type="evidence" value="ECO:0007669"/>
    <property type="project" value="UniProtKB-EC"/>
</dbReference>
<evidence type="ECO:0000313" key="8">
    <source>
        <dbReference type="Proteomes" id="UP000054481"/>
    </source>
</evidence>
<dbReference type="InterPro" id="IPR027417">
    <property type="entry name" value="P-loop_NTPase"/>
</dbReference>
<dbReference type="Pfam" id="PF00270">
    <property type="entry name" value="DEAD"/>
    <property type="match status" value="1"/>
</dbReference>
<dbReference type="PROSITE" id="PS51192">
    <property type="entry name" value="HELICASE_ATP_BIND_1"/>
    <property type="match status" value="1"/>
</dbReference>
<reference evidence="7 8" key="1">
    <citation type="journal article" date="2014" name="Genome Biol. Evol.">
        <title>Comparative genomics and transcriptomics analyses reveal divergent lifestyle features of nematode endoparasitic fungus Hirsutella minnesotensis.</title>
        <authorList>
            <person name="Lai Y."/>
            <person name="Liu K."/>
            <person name="Zhang X."/>
            <person name="Zhang X."/>
            <person name="Li K."/>
            <person name="Wang N."/>
            <person name="Shu C."/>
            <person name="Wu Y."/>
            <person name="Wang C."/>
            <person name="Bushley K.E."/>
            <person name="Xiang M."/>
            <person name="Liu X."/>
        </authorList>
    </citation>
    <scope>NUCLEOTIDE SEQUENCE [LARGE SCALE GENOMIC DNA]</scope>
    <source>
        <strain evidence="7 8">3608</strain>
    </source>
</reference>
<dbReference type="PANTHER" id="PTHR13710:SF105">
    <property type="entry name" value="ATP-DEPENDENT DNA HELICASE Q1"/>
    <property type="match status" value="1"/>
</dbReference>
<dbReference type="AlphaFoldDB" id="A0A0F7ZQT3"/>
<dbReference type="SUPFAM" id="SSF52540">
    <property type="entry name" value="P-loop containing nucleoside triphosphate hydrolases"/>
    <property type="match status" value="1"/>
</dbReference>
<feature type="domain" description="Helicase ATP-binding" evidence="6">
    <location>
        <begin position="75"/>
        <end position="247"/>
    </location>
</feature>
<dbReference type="PANTHER" id="PTHR13710">
    <property type="entry name" value="DNA HELICASE RECQ FAMILY MEMBER"/>
    <property type="match status" value="1"/>
</dbReference>
<name>A0A0F7ZQT3_9HYPO</name>
<evidence type="ECO:0000256" key="1">
    <source>
        <dbReference type="ARBA" id="ARBA00005446"/>
    </source>
</evidence>
<gene>
    <name evidence="7" type="ORF">HIM_12190</name>
</gene>
<accession>A0A0F7ZQT3</accession>
<dbReference type="GO" id="GO:0005694">
    <property type="term" value="C:chromosome"/>
    <property type="evidence" value="ECO:0007669"/>
    <property type="project" value="TreeGrafter"/>
</dbReference>
<dbReference type="GO" id="GO:0009378">
    <property type="term" value="F:four-way junction helicase activity"/>
    <property type="evidence" value="ECO:0007669"/>
    <property type="project" value="TreeGrafter"/>
</dbReference>
<dbReference type="Proteomes" id="UP000054481">
    <property type="component" value="Unassembled WGS sequence"/>
</dbReference>
<dbReference type="GO" id="GO:0005524">
    <property type="term" value="F:ATP binding"/>
    <property type="evidence" value="ECO:0007669"/>
    <property type="project" value="InterPro"/>
</dbReference>
<keyword evidence="3" id="KW-0413">Isomerase</keyword>
<dbReference type="GO" id="GO:0003677">
    <property type="term" value="F:DNA binding"/>
    <property type="evidence" value="ECO:0007669"/>
    <property type="project" value="UniProtKB-KW"/>
</dbReference>
<proteinExistence type="inferred from homology"/>
<dbReference type="GO" id="GO:0005737">
    <property type="term" value="C:cytoplasm"/>
    <property type="evidence" value="ECO:0007669"/>
    <property type="project" value="TreeGrafter"/>
</dbReference>
<dbReference type="Gene3D" id="3.40.50.300">
    <property type="entry name" value="P-loop containing nucleotide triphosphate hydrolases"/>
    <property type="match status" value="1"/>
</dbReference>
<comment type="catalytic activity">
    <reaction evidence="4">
        <text>Couples ATP hydrolysis with the unwinding of duplex DNA by translocating in the 3'-5' direction.</text>
        <dbReference type="EC" id="5.6.2.4"/>
    </reaction>
</comment>
<dbReference type="EMBL" id="KQ030900">
    <property type="protein sequence ID" value="KJZ68413.1"/>
    <property type="molecule type" value="Genomic_DNA"/>
</dbReference>
<protein>
    <recommendedName>
        <fullName evidence="5">DNA 3'-5' helicase</fullName>
        <ecNumber evidence="5">5.6.2.4</ecNumber>
    </recommendedName>
</protein>
<dbReference type="OrthoDB" id="4776865at2759"/>
<dbReference type="EC" id="5.6.2.4" evidence="5"/>
<evidence type="ECO:0000256" key="2">
    <source>
        <dbReference type="ARBA" id="ARBA00023125"/>
    </source>
</evidence>
<evidence type="ECO:0000313" key="7">
    <source>
        <dbReference type="EMBL" id="KJZ68413.1"/>
    </source>
</evidence>
<sequence length="303" mass="34301">MRSRASFRRLQRETADVARDLVHDANGTTSMMAIQPLVERARDAPEEVQKGIIRAGLERHLYPFEPRQKQVDAIWHLVFRREDLLLAAKTSFGKSVIFQAVPLFRRGGISLIIVPLDRIGQEQCIKIQGLPGARCAFINGRTDKTDALAQEIETGIYTHLIMGPEIAAEWFRSIASSPSFKKRVCVVAVDELHLVAFWGSGIRPRYAQLSLLRRRLGGGVPWFGCSATLDRTTLETARKMTGFQAGCEFFRSSVDRPEIKLIIETMNLGRHPPHFNQLWNSSRGIEWLYLIDGTPCGCERKWV</sequence>
<evidence type="ECO:0000256" key="4">
    <source>
        <dbReference type="ARBA" id="ARBA00034617"/>
    </source>
</evidence>
<comment type="similarity">
    <text evidence="1">Belongs to the helicase family. RecQ subfamily.</text>
</comment>
<dbReference type="InterPro" id="IPR011545">
    <property type="entry name" value="DEAD/DEAH_box_helicase_dom"/>
</dbReference>
<dbReference type="InterPro" id="IPR014001">
    <property type="entry name" value="Helicase_ATP-bd"/>
</dbReference>